<evidence type="ECO:0000313" key="4">
    <source>
        <dbReference type="EMBL" id="CAI8022535.1"/>
    </source>
</evidence>
<dbReference type="InterPro" id="IPR019266">
    <property type="entry name" value="Ribosomal_mS27"/>
</dbReference>
<feature type="repeat" description="PPR" evidence="3">
    <location>
        <begin position="160"/>
        <end position="194"/>
    </location>
</feature>
<dbReference type="PROSITE" id="PS51375">
    <property type="entry name" value="PPR"/>
    <property type="match status" value="1"/>
</dbReference>
<evidence type="ECO:0000313" key="5">
    <source>
        <dbReference type="Proteomes" id="UP001174909"/>
    </source>
</evidence>
<sequence>MSRVRPLVLWRVMGHVWRGPLAQGDVPLLSAGYYNKRPLRTQPGLQHLSRHARGVKVWEEALQSKAGEDFQLTTVCESMIDNLQVNRYTKSSNMTKIFDCVTTAEELRVALKALASFRRSLSRPTPALPLVVVRACLRAGSPHEALRLIRNKVSYGLFPSRRVFHVLMDGFIRDGDGAGAVSVYSQMLDDEVLPHGMTFHLASRAHAMLGTSEALEKAESLSQQCQEMEPKLGSKSFVILVKALLSQNKGREALSLLGRLEQDQLLFPQTQLNLMTHVLVEIGELGRVLDVLREKLCVPSDDGPGLPLEAWPQLQAAIQSSSDMELRQKLENLEKDLENVRKIPSQQ</sequence>
<comment type="subcellular location">
    <subcellularLocation>
        <location evidence="1">Mitochondrion</location>
    </subcellularLocation>
</comment>
<evidence type="ECO:0000256" key="3">
    <source>
        <dbReference type="PROSITE-ProRule" id="PRU00708"/>
    </source>
</evidence>
<dbReference type="InterPro" id="IPR034913">
    <property type="entry name" value="mS27/PTCD2"/>
</dbReference>
<gene>
    <name evidence="4" type="ORF">GBAR_LOCUS13222</name>
</gene>
<dbReference type="Pfam" id="PF10037">
    <property type="entry name" value="MRP-S27"/>
    <property type="match status" value="1"/>
</dbReference>
<keyword evidence="2" id="KW-0496">Mitochondrion</keyword>
<comment type="caution">
    <text evidence="4">The sequence shown here is derived from an EMBL/GenBank/DDBJ whole genome shotgun (WGS) entry which is preliminary data.</text>
</comment>
<dbReference type="PANTHER" id="PTHR21393">
    <property type="entry name" value="MITOCHONDRIAL 28S RIBOSOMAL PROTEIN S27"/>
    <property type="match status" value="1"/>
</dbReference>
<keyword evidence="4" id="KW-0687">Ribonucleoprotein</keyword>
<dbReference type="InterPro" id="IPR011990">
    <property type="entry name" value="TPR-like_helical_dom_sf"/>
</dbReference>
<dbReference type="Proteomes" id="UP001174909">
    <property type="component" value="Unassembled WGS sequence"/>
</dbReference>
<dbReference type="GO" id="GO:0005739">
    <property type="term" value="C:mitochondrion"/>
    <property type="evidence" value="ECO:0007669"/>
    <property type="project" value="UniProtKB-SubCell"/>
</dbReference>
<dbReference type="AlphaFoldDB" id="A0AA35S322"/>
<name>A0AA35S322_GEOBA</name>
<evidence type="ECO:0000256" key="2">
    <source>
        <dbReference type="ARBA" id="ARBA00023128"/>
    </source>
</evidence>
<reference evidence="4" key="1">
    <citation type="submission" date="2023-03" db="EMBL/GenBank/DDBJ databases">
        <authorList>
            <person name="Steffen K."/>
            <person name="Cardenas P."/>
        </authorList>
    </citation>
    <scope>NUCLEOTIDE SEQUENCE</scope>
</reference>
<dbReference type="PANTHER" id="PTHR21393:SF0">
    <property type="entry name" value="SMALL RIBOSOMAL SUBUNIT PROTEIN MS27"/>
    <property type="match status" value="1"/>
</dbReference>
<proteinExistence type="predicted"/>
<protein>
    <submittedName>
        <fullName evidence="4">28S ribosomal protein S27, mitochondrial</fullName>
    </submittedName>
</protein>
<keyword evidence="5" id="KW-1185">Reference proteome</keyword>
<dbReference type="EMBL" id="CASHTH010001963">
    <property type="protein sequence ID" value="CAI8022535.1"/>
    <property type="molecule type" value="Genomic_DNA"/>
</dbReference>
<accession>A0AA35S322</accession>
<keyword evidence="4" id="KW-0689">Ribosomal protein</keyword>
<organism evidence="4 5">
    <name type="scientific">Geodia barretti</name>
    <name type="common">Barrett's horny sponge</name>
    <dbReference type="NCBI Taxonomy" id="519541"/>
    <lineage>
        <taxon>Eukaryota</taxon>
        <taxon>Metazoa</taxon>
        <taxon>Porifera</taxon>
        <taxon>Demospongiae</taxon>
        <taxon>Heteroscleromorpha</taxon>
        <taxon>Tetractinellida</taxon>
        <taxon>Astrophorina</taxon>
        <taxon>Geodiidae</taxon>
        <taxon>Geodia</taxon>
    </lineage>
</organism>
<dbReference type="Gene3D" id="1.25.40.10">
    <property type="entry name" value="Tetratricopeptide repeat domain"/>
    <property type="match status" value="1"/>
</dbReference>
<dbReference type="InterPro" id="IPR002885">
    <property type="entry name" value="PPR_rpt"/>
</dbReference>
<dbReference type="NCBIfam" id="TIGR00756">
    <property type="entry name" value="PPR"/>
    <property type="match status" value="1"/>
</dbReference>
<evidence type="ECO:0000256" key="1">
    <source>
        <dbReference type="ARBA" id="ARBA00004173"/>
    </source>
</evidence>
<dbReference type="GO" id="GO:0005840">
    <property type="term" value="C:ribosome"/>
    <property type="evidence" value="ECO:0007669"/>
    <property type="project" value="UniProtKB-KW"/>
</dbReference>